<comment type="caution">
    <text evidence="2">The sequence shown here is derived from an EMBL/GenBank/DDBJ whole genome shotgun (WGS) entry which is preliminary data.</text>
</comment>
<accession>A0ABW2CLL2</accession>
<name>A0ABW2CLL2_9ACTN</name>
<evidence type="ECO:0000313" key="3">
    <source>
        <dbReference type="Proteomes" id="UP001596380"/>
    </source>
</evidence>
<proteinExistence type="predicted"/>
<organism evidence="2 3">
    <name type="scientific">Actinomadura yumaensis</name>
    <dbReference type="NCBI Taxonomy" id="111807"/>
    <lineage>
        <taxon>Bacteria</taxon>
        <taxon>Bacillati</taxon>
        <taxon>Actinomycetota</taxon>
        <taxon>Actinomycetes</taxon>
        <taxon>Streptosporangiales</taxon>
        <taxon>Thermomonosporaceae</taxon>
        <taxon>Actinomadura</taxon>
    </lineage>
</organism>
<evidence type="ECO:0000256" key="1">
    <source>
        <dbReference type="SAM" id="SignalP"/>
    </source>
</evidence>
<feature type="chain" id="PRO_5046360874" description="Secreted protein" evidence="1">
    <location>
        <begin position="29"/>
        <end position="276"/>
    </location>
</feature>
<gene>
    <name evidence="2" type="ORF">ACFQKB_23250</name>
</gene>
<sequence>MKSSPSARRLTRLAIPLAGIAAATALTAGTAAQASAPAAPARAAVAADPIPTFDFADCPVLPAKYVKLGSTCFNAVVTSGRFALGKFDQSITSPIRMTFATALDPETQLYTPIFGKMRADKMLVRPGIFGDPILSAVYAKPEYAGVFDQPVSPDYKLKLGLKIRLTNPFLGGTCLIGDDSNPITLNLTTGTTSPPAGTAPITGVPAKIVVKAPPLIVRSATHVDNTFSVPGAKGCALNIGLVNAIVNNQAGVPSAAGKSSMVFNEYIGAKSYTALP</sequence>
<dbReference type="EMBL" id="JBHSXS010000014">
    <property type="protein sequence ID" value="MFC6882692.1"/>
    <property type="molecule type" value="Genomic_DNA"/>
</dbReference>
<keyword evidence="3" id="KW-1185">Reference proteome</keyword>
<feature type="signal peptide" evidence="1">
    <location>
        <begin position="1"/>
        <end position="28"/>
    </location>
</feature>
<protein>
    <recommendedName>
        <fullName evidence="4">Secreted protein</fullName>
    </recommendedName>
</protein>
<keyword evidence="1" id="KW-0732">Signal</keyword>
<evidence type="ECO:0000313" key="2">
    <source>
        <dbReference type="EMBL" id="MFC6882692.1"/>
    </source>
</evidence>
<dbReference type="Proteomes" id="UP001596380">
    <property type="component" value="Unassembled WGS sequence"/>
</dbReference>
<evidence type="ECO:0008006" key="4">
    <source>
        <dbReference type="Google" id="ProtNLM"/>
    </source>
</evidence>
<reference evidence="3" key="1">
    <citation type="journal article" date="2019" name="Int. J. Syst. Evol. Microbiol.">
        <title>The Global Catalogue of Microorganisms (GCM) 10K type strain sequencing project: providing services to taxonomists for standard genome sequencing and annotation.</title>
        <authorList>
            <consortium name="The Broad Institute Genomics Platform"/>
            <consortium name="The Broad Institute Genome Sequencing Center for Infectious Disease"/>
            <person name="Wu L."/>
            <person name="Ma J."/>
        </authorList>
    </citation>
    <scope>NUCLEOTIDE SEQUENCE [LARGE SCALE GENOMIC DNA]</scope>
    <source>
        <strain evidence="3">JCM 3369</strain>
    </source>
</reference>
<dbReference type="RefSeq" id="WP_160822316.1">
    <property type="nucleotide sequence ID" value="NZ_JBHSXS010000014.1"/>
</dbReference>